<dbReference type="InterPro" id="IPR036259">
    <property type="entry name" value="MFS_trans_sf"/>
</dbReference>
<evidence type="ECO:0000313" key="10">
    <source>
        <dbReference type="Proteomes" id="UP000001116"/>
    </source>
</evidence>
<comment type="subcellular location">
    <subcellularLocation>
        <location evidence="1">Cell membrane</location>
        <topology evidence="1">Multi-pass membrane protein</topology>
    </subcellularLocation>
</comment>
<dbReference type="HOGENOM" id="CLU_000960_28_2_11"/>
<keyword evidence="2" id="KW-0813">Transport</keyword>
<reference evidence="10" key="1">
    <citation type="journal article" date="2008" name="PLoS ONE">
        <title>Survival in nuclear waste, extreme resistance, and potential applications gleaned from the genome sequence of Kineococcus radiotolerans SRS30216.</title>
        <authorList>
            <person name="Bagwell C.E."/>
            <person name="Bhat S."/>
            <person name="Hawkins G.M."/>
            <person name="Smith B.W."/>
            <person name="Biswas T."/>
            <person name="Hoover T.R."/>
            <person name="Saunders E."/>
            <person name="Han C.S."/>
            <person name="Tsodikov O.V."/>
            <person name="Shimkets L.J."/>
        </authorList>
    </citation>
    <scope>NUCLEOTIDE SEQUENCE [LARGE SCALE GENOMIC DNA]</scope>
    <source>
        <strain evidence="10">ATCC BAA-149 / DSM 14245 / SRS30216</strain>
    </source>
</reference>
<dbReference type="InterPro" id="IPR011701">
    <property type="entry name" value="MFS"/>
</dbReference>
<evidence type="ECO:0000256" key="5">
    <source>
        <dbReference type="ARBA" id="ARBA00022989"/>
    </source>
</evidence>
<dbReference type="CDD" id="cd17321">
    <property type="entry name" value="MFS_MMR_MDR_like"/>
    <property type="match status" value="1"/>
</dbReference>
<evidence type="ECO:0000256" key="2">
    <source>
        <dbReference type="ARBA" id="ARBA00022448"/>
    </source>
</evidence>
<evidence type="ECO:0000256" key="1">
    <source>
        <dbReference type="ARBA" id="ARBA00004651"/>
    </source>
</evidence>
<feature type="transmembrane region" description="Helical" evidence="7">
    <location>
        <begin position="312"/>
        <end position="333"/>
    </location>
</feature>
<feature type="transmembrane region" description="Helical" evidence="7">
    <location>
        <begin position="237"/>
        <end position="258"/>
    </location>
</feature>
<dbReference type="PROSITE" id="PS50850">
    <property type="entry name" value="MFS"/>
    <property type="match status" value="1"/>
</dbReference>
<dbReference type="KEGG" id="kra:Krad_2293"/>
<feature type="transmembrane region" description="Helical" evidence="7">
    <location>
        <begin position="143"/>
        <end position="162"/>
    </location>
</feature>
<name>A6WAD5_KINRD</name>
<feature type="transmembrane region" description="Helical" evidence="7">
    <location>
        <begin position="451"/>
        <end position="472"/>
    </location>
</feature>
<evidence type="ECO:0000259" key="8">
    <source>
        <dbReference type="PROSITE" id="PS50850"/>
    </source>
</evidence>
<dbReference type="GO" id="GO:0022857">
    <property type="term" value="F:transmembrane transporter activity"/>
    <property type="evidence" value="ECO:0007669"/>
    <property type="project" value="InterPro"/>
</dbReference>
<keyword evidence="3" id="KW-1003">Cell membrane</keyword>
<evidence type="ECO:0000256" key="3">
    <source>
        <dbReference type="ARBA" id="ARBA00022475"/>
    </source>
</evidence>
<dbReference type="GO" id="GO:0005886">
    <property type="term" value="C:plasma membrane"/>
    <property type="evidence" value="ECO:0007669"/>
    <property type="project" value="UniProtKB-SubCell"/>
</dbReference>
<dbReference type="PANTHER" id="PTHR42718:SF46">
    <property type="entry name" value="BLR6921 PROTEIN"/>
    <property type="match status" value="1"/>
</dbReference>
<accession>A6WAD5</accession>
<proteinExistence type="predicted"/>
<dbReference type="eggNOG" id="COG2814">
    <property type="taxonomic scope" value="Bacteria"/>
</dbReference>
<feature type="transmembrane region" description="Helical" evidence="7">
    <location>
        <begin position="80"/>
        <end position="99"/>
    </location>
</feature>
<keyword evidence="5 7" id="KW-1133">Transmembrane helix</keyword>
<feature type="transmembrane region" description="Helical" evidence="7">
    <location>
        <begin position="211"/>
        <end position="231"/>
    </location>
</feature>
<evidence type="ECO:0000256" key="7">
    <source>
        <dbReference type="SAM" id="Phobius"/>
    </source>
</evidence>
<keyword evidence="6 7" id="KW-0472">Membrane</keyword>
<feature type="transmembrane region" description="Helical" evidence="7">
    <location>
        <begin position="111"/>
        <end position="131"/>
    </location>
</feature>
<sequence length="513" mass="51725">MATPQLPRERMNTLALIVLAANQLIIAIDYNIVYVALPSLASDLHFTSASVQWVVSAYALAFGGFLLLGGRAADLLARRAVLLTALGLYAAGSLLGGLAPSQPLLIAARVVQGLGGALLFPVTLALINAIFPEGAARNRALTVWSGAGAAGGAIGALLGGLLTSSLGWRSTFFVVVPFALAVGLLALPALADTRKHTRTSPRGASRAWSQYDIPGSATATLGSLSLVFALVEGPQQGWSSPVTLTAFVIAALSLALFLRIEARAAHPLMPLTMFRNRNLTTGALLTGVHFAGFGGQFFLVTTWLQGVHGFTAVQAGLAFVPLSLAIVVGTSLGGRLVARIGAQRTAFTGLIAGTAAMGALALLLRADQAYVMVLLPLSLLSGLGMGTAWTAQWVIASTGVPAEQQGVASGVASTSQQVGGSIGLAVLIAVSAAVTHGVAGPVQAEVVTTGLRWAFASAALLLAGGAVIALLASRRPVGSTLVPAAIPVPAPAGTPAPVAAGADEGDAGSVTAR</sequence>
<keyword evidence="10" id="KW-1185">Reference proteome</keyword>
<feature type="transmembrane region" description="Helical" evidence="7">
    <location>
        <begin position="370"/>
        <end position="396"/>
    </location>
</feature>
<dbReference type="Gene3D" id="1.20.1250.20">
    <property type="entry name" value="MFS general substrate transporter like domains"/>
    <property type="match status" value="1"/>
</dbReference>
<dbReference type="Proteomes" id="UP000001116">
    <property type="component" value="Chromosome"/>
</dbReference>
<feature type="transmembrane region" description="Helical" evidence="7">
    <location>
        <begin position="49"/>
        <end position="68"/>
    </location>
</feature>
<feature type="transmembrane region" description="Helical" evidence="7">
    <location>
        <begin position="168"/>
        <end position="190"/>
    </location>
</feature>
<evidence type="ECO:0000256" key="4">
    <source>
        <dbReference type="ARBA" id="ARBA00022692"/>
    </source>
</evidence>
<organism evidence="9 10">
    <name type="scientific">Kineococcus radiotolerans (strain ATCC BAA-149 / DSM 14245 / SRS30216)</name>
    <dbReference type="NCBI Taxonomy" id="266940"/>
    <lineage>
        <taxon>Bacteria</taxon>
        <taxon>Bacillati</taxon>
        <taxon>Actinomycetota</taxon>
        <taxon>Actinomycetes</taxon>
        <taxon>Kineosporiales</taxon>
        <taxon>Kineosporiaceae</taxon>
        <taxon>Kineococcus</taxon>
    </lineage>
</organism>
<dbReference type="AlphaFoldDB" id="A6WAD5"/>
<dbReference type="InterPro" id="IPR020846">
    <property type="entry name" value="MFS_dom"/>
</dbReference>
<dbReference type="STRING" id="266940.Krad_2293"/>
<feature type="domain" description="Major facilitator superfamily (MFS) profile" evidence="8">
    <location>
        <begin position="15"/>
        <end position="477"/>
    </location>
</feature>
<evidence type="ECO:0000256" key="6">
    <source>
        <dbReference type="ARBA" id="ARBA00023136"/>
    </source>
</evidence>
<dbReference type="PANTHER" id="PTHR42718">
    <property type="entry name" value="MAJOR FACILITATOR SUPERFAMILY MULTIDRUG TRANSPORTER MFSC"/>
    <property type="match status" value="1"/>
</dbReference>
<feature type="transmembrane region" description="Helical" evidence="7">
    <location>
        <begin position="12"/>
        <end position="37"/>
    </location>
</feature>
<feature type="transmembrane region" description="Helical" evidence="7">
    <location>
        <begin position="279"/>
        <end position="300"/>
    </location>
</feature>
<dbReference type="SUPFAM" id="SSF103473">
    <property type="entry name" value="MFS general substrate transporter"/>
    <property type="match status" value="1"/>
</dbReference>
<feature type="transmembrane region" description="Helical" evidence="7">
    <location>
        <begin position="417"/>
        <end position="439"/>
    </location>
</feature>
<dbReference type="Gene3D" id="1.20.1720.10">
    <property type="entry name" value="Multidrug resistance protein D"/>
    <property type="match status" value="1"/>
</dbReference>
<dbReference type="Pfam" id="PF07690">
    <property type="entry name" value="MFS_1"/>
    <property type="match status" value="1"/>
</dbReference>
<feature type="transmembrane region" description="Helical" evidence="7">
    <location>
        <begin position="345"/>
        <end position="364"/>
    </location>
</feature>
<keyword evidence="4 7" id="KW-0812">Transmembrane</keyword>
<gene>
    <name evidence="9" type="ordered locus">Krad_2293</name>
</gene>
<dbReference type="EMBL" id="CP000750">
    <property type="protein sequence ID" value="ABS03774.1"/>
    <property type="molecule type" value="Genomic_DNA"/>
</dbReference>
<protein>
    <submittedName>
        <fullName evidence="9">Major facilitator superfamily MFS_1</fullName>
    </submittedName>
</protein>
<evidence type="ECO:0000313" key="9">
    <source>
        <dbReference type="EMBL" id="ABS03774.1"/>
    </source>
</evidence>